<evidence type="ECO:0000313" key="2">
    <source>
        <dbReference type="EMBL" id="TMU55637.1"/>
    </source>
</evidence>
<dbReference type="Proteomes" id="UP000751614">
    <property type="component" value="Unassembled WGS sequence"/>
</dbReference>
<feature type="transmembrane region" description="Helical" evidence="1">
    <location>
        <begin position="12"/>
        <end position="30"/>
    </location>
</feature>
<name>A0ABY2WM03_9FLAO</name>
<protein>
    <recommendedName>
        <fullName evidence="4">Nucleic acid binding protein</fullName>
    </recommendedName>
</protein>
<dbReference type="Pfam" id="PF12869">
    <property type="entry name" value="tRNA_anti-like"/>
    <property type="match status" value="1"/>
</dbReference>
<sequence>MRSLTSKNRLILWMAVGLLILGICIVWFIASAKSMDMANAEPELYMSANDLVDLLEKKDGAGLLSAEKVIEITGAIKEINKKNNRLTVILHVQGKEHPSIICDMMEGQENLIKEFEPTDTLVIKGVFKGILKDAIFLNCVVSHE</sequence>
<evidence type="ECO:0008006" key="4">
    <source>
        <dbReference type="Google" id="ProtNLM"/>
    </source>
</evidence>
<gene>
    <name evidence="2" type="ORF">FGG15_15845</name>
</gene>
<comment type="caution">
    <text evidence="2">The sequence shown here is derived from an EMBL/GenBank/DDBJ whole genome shotgun (WGS) entry which is preliminary data.</text>
</comment>
<keyword evidence="1" id="KW-1133">Transmembrane helix</keyword>
<proteinExistence type="predicted"/>
<reference evidence="2 3" key="1">
    <citation type="submission" date="2019-05" db="EMBL/GenBank/DDBJ databases">
        <title>Flagellimonas sp. AsT0115, sp. nov., isolated from a marine red algae, Asparagopsis taxiformis.</title>
        <authorList>
            <person name="Kim J."/>
            <person name="Jeong S.E."/>
            <person name="Jeon C.O."/>
        </authorList>
    </citation>
    <scope>NUCLEOTIDE SEQUENCE [LARGE SCALE GENOMIC DNA]</scope>
    <source>
        <strain evidence="2 3">AsT0115</strain>
    </source>
</reference>
<evidence type="ECO:0000313" key="3">
    <source>
        <dbReference type="Proteomes" id="UP000751614"/>
    </source>
</evidence>
<keyword evidence="1" id="KW-0812">Transmembrane</keyword>
<dbReference type="EMBL" id="VCNI01000002">
    <property type="protein sequence ID" value="TMU55637.1"/>
    <property type="molecule type" value="Genomic_DNA"/>
</dbReference>
<evidence type="ECO:0000256" key="1">
    <source>
        <dbReference type="SAM" id="Phobius"/>
    </source>
</evidence>
<dbReference type="InterPro" id="IPR024422">
    <property type="entry name" value="Protein_unknown_function_OB"/>
</dbReference>
<accession>A0ABY2WM03</accession>
<organism evidence="2 3">
    <name type="scientific">Flagellimonas algicola</name>
    <dbReference type="NCBI Taxonomy" id="2583815"/>
    <lineage>
        <taxon>Bacteria</taxon>
        <taxon>Pseudomonadati</taxon>
        <taxon>Bacteroidota</taxon>
        <taxon>Flavobacteriia</taxon>
        <taxon>Flavobacteriales</taxon>
        <taxon>Flavobacteriaceae</taxon>
        <taxon>Flagellimonas</taxon>
    </lineage>
</organism>
<keyword evidence="1" id="KW-0472">Membrane</keyword>
<keyword evidence="3" id="KW-1185">Reference proteome</keyword>